<keyword evidence="3" id="KW-1185">Reference proteome</keyword>
<evidence type="ECO:0008006" key="4">
    <source>
        <dbReference type="Google" id="ProtNLM"/>
    </source>
</evidence>
<dbReference type="InterPro" id="IPR013640">
    <property type="entry name" value="Vfa1"/>
</dbReference>
<dbReference type="AlphaFoldDB" id="A0A8H4QXG6"/>
<feature type="compositionally biased region" description="Basic and acidic residues" evidence="1">
    <location>
        <begin position="114"/>
        <end position="154"/>
    </location>
</feature>
<dbReference type="GO" id="GO:0005768">
    <property type="term" value="C:endosome"/>
    <property type="evidence" value="ECO:0007669"/>
    <property type="project" value="TreeGrafter"/>
</dbReference>
<organism evidence="2 3">
    <name type="scientific">Agrocybe pediades</name>
    <dbReference type="NCBI Taxonomy" id="84607"/>
    <lineage>
        <taxon>Eukaryota</taxon>
        <taxon>Fungi</taxon>
        <taxon>Dikarya</taxon>
        <taxon>Basidiomycota</taxon>
        <taxon>Agaricomycotina</taxon>
        <taxon>Agaricomycetes</taxon>
        <taxon>Agaricomycetidae</taxon>
        <taxon>Agaricales</taxon>
        <taxon>Agaricineae</taxon>
        <taxon>Strophariaceae</taxon>
        <taxon>Agrocybe</taxon>
    </lineage>
</organism>
<proteinExistence type="predicted"/>
<comment type="caution">
    <text evidence="2">The sequence shown here is derived from an EMBL/GenBank/DDBJ whole genome shotgun (WGS) entry which is preliminary data.</text>
</comment>
<protein>
    <recommendedName>
        <fullName evidence="4">DUF1742-domain-containing protein</fullName>
    </recommendedName>
</protein>
<dbReference type="Pfam" id="PF08432">
    <property type="entry name" value="Vfa1"/>
    <property type="match status" value="1"/>
</dbReference>
<dbReference type="Proteomes" id="UP000521872">
    <property type="component" value="Unassembled WGS sequence"/>
</dbReference>
<sequence>MTFSKLSSGTVTLDKIIFPKPFRGIVGEPASCVQYEATMSFTNLYYKRTAGTPKACYVCYKPTTTVLATAKTIDFLYTCPIHLTDSGFATLCVDESKPTVSAEEIAKVKVEWEEKEKRKKEKEKEKAKEKSDDKEKGKEQKDEDKGDTKKESSKSPKIPGSLSTSPTPGTPIATHERYILHRGIFALRQDEHRRRRQAAQAKELAPRLPGAPTGGI</sequence>
<accession>A0A8H4QXG6</accession>
<evidence type="ECO:0000256" key="1">
    <source>
        <dbReference type="SAM" id="MobiDB-lite"/>
    </source>
</evidence>
<dbReference type="PANTHER" id="PTHR28218">
    <property type="entry name" value="VPS4-ASSOCIATED PROTEIN 1"/>
    <property type="match status" value="1"/>
</dbReference>
<dbReference type="GO" id="GO:0007034">
    <property type="term" value="P:vacuolar transport"/>
    <property type="evidence" value="ECO:0007669"/>
    <property type="project" value="TreeGrafter"/>
</dbReference>
<dbReference type="EMBL" id="JAACJL010000016">
    <property type="protein sequence ID" value="KAF4619262.1"/>
    <property type="molecule type" value="Genomic_DNA"/>
</dbReference>
<evidence type="ECO:0000313" key="3">
    <source>
        <dbReference type="Proteomes" id="UP000521872"/>
    </source>
</evidence>
<gene>
    <name evidence="2" type="ORF">D9613_005396</name>
</gene>
<reference evidence="2 3" key="1">
    <citation type="submission" date="2019-12" db="EMBL/GenBank/DDBJ databases">
        <authorList>
            <person name="Floudas D."/>
            <person name="Bentzer J."/>
            <person name="Ahren D."/>
            <person name="Johansson T."/>
            <person name="Persson P."/>
            <person name="Tunlid A."/>
        </authorList>
    </citation>
    <scope>NUCLEOTIDE SEQUENCE [LARGE SCALE GENOMIC DNA]</scope>
    <source>
        <strain evidence="2 3">CBS 102.39</strain>
    </source>
</reference>
<feature type="region of interest" description="Disordered" evidence="1">
    <location>
        <begin position="114"/>
        <end position="216"/>
    </location>
</feature>
<evidence type="ECO:0000313" key="2">
    <source>
        <dbReference type="EMBL" id="KAF4619262.1"/>
    </source>
</evidence>
<dbReference type="PANTHER" id="PTHR28218:SF1">
    <property type="entry name" value="VPS4-ASSOCIATED PROTEIN 1"/>
    <property type="match status" value="1"/>
</dbReference>
<name>A0A8H4QXG6_9AGAR</name>